<gene>
    <name evidence="2" type="ORF">CSOJ01_10098</name>
</gene>
<evidence type="ECO:0000313" key="3">
    <source>
        <dbReference type="Proteomes" id="UP000652219"/>
    </source>
</evidence>
<name>A0A8H6J167_9PEZI</name>
<protein>
    <submittedName>
        <fullName evidence="2">Het domain protein</fullName>
    </submittedName>
</protein>
<sequence>MSWASCRHTTRVEDEAYSLMGIFGISMPTVYGEGRKAFLRLQEEIMKVSTDHTIFAWQADHDEQFHGMLATSPSAFRDSGEANPLGYNDFAHRFNMVDANLEPFYSMTNFGLQIQLPVVSMSPHSEGYHFAYLAASWGSQKSSVIIFLRQREDRPPGHFSSITFNNRTVIHRAVPEGGYVSGRYTRDKYTGDMQAARILVSENKSSQPQNQGTGSGARLRLFMMIKPRNDRVDESRVFKIERHVANDFEAAGMTISVKPWERLKSEAPLVQNGEILWYRVLLGKARHLMGRRAHKDEDGGDVVLMSLAFGLHCGEPWAGVVTHARLPLAAAYSARNDLMDFDMFSGSSMWQRRSDRVTLLHQDSKKSGKNTHYLGEVYFDPGKPPLYAGLKKNEVGAQEEYQLEFRWNGSPVDFLGLRDSYCYH</sequence>
<feature type="domain" description="DUF8212" evidence="1">
    <location>
        <begin position="36"/>
        <end position="59"/>
    </location>
</feature>
<feature type="domain" description="DUF8212" evidence="1">
    <location>
        <begin position="64"/>
        <end position="131"/>
    </location>
</feature>
<accession>A0A8H6J167</accession>
<reference evidence="2 3" key="1">
    <citation type="journal article" date="2020" name="Phytopathology">
        <title>Genome Sequence Resources of Colletotrichum truncatum, C. plurivorum, C. musicola, and C. sojae: Four Species Pathogenic to Soybean (Glycine max).</title>
        <authorList>
            <person name="Rogerio F."/>
            <person name="Boufleur T.R."/>
            <person name="Ciampi-Guillardi M."/>
            <person name="Sukno S.A."/>
            <person name="Thon M.R."/>
            <person name="Massola Junior N.S."/>
            <person name="Baroncelli R."/>
        </authorList>
    </citation>
    <scope>NUCLEOTIDE SEQUENCE [LARGE SCALE GENOMIC DNA]</scope>
    <source>
        <strain evidence="2 3">LFN0009</strain>
    </source>
</reference>
<dbReference type="EMBL" id="WIGN01000205">
    <property type="protein sequence ID" value="KAF6804564.1"/>
    <property type="molecule type" value="Genomic_DNA"/>
</dbReference>
<dbReference type="InterPro" id="IPR058525">
    <property type="entry name" value="DUF8212"/>
</dbReference>
<keyword evidence="3" id="KW-1185">Reference proteome</keyword>
<dbReference type="AlphaFoldDB" id="A0A8H6J167"/>
<proteinExistence type="predicted"/>
<dbReference type="Pfam" id="PF26640">
    <property type="entry name" value="DUF8212"/>
    <property type="match status" value="2"/>
</dbReference>
<dbReference type="Proteomes" id="UP000652219">
    <property type="component" value="Unassembled WGS sequence"/>
</dbReference>
<dbReference type="PANTHER" id="PTHR10622:SF10">
    <property type="entry name" value="HET DOMAIN-CONTAINING PROTEIN"/>
    <property type="match status" value="1"/>
</dbReference>
<evidence type="ECO:0000259" key="1">
    <source>
        <dbReference type="Pfam" id="PF26640"/>
    </source>
</evidence>
<comment type="caution">
    <text evidence="2">The sequence shown here is derived from an EMBL/GenBank/DDBJ whole genome shotgun (WGS) entry which is preliminary data.</text>
</comment>
<organism evidence="2 3">
    <name type="scientific">Colletotrichum sojae</name>
    <dbReference type="NCBI Taxonomy" id="2175907"/>
    <lineage>
        <taxon>Eukaryota</taxon>
        <taxon>Fungi</taxon>
        <taxon>Dikarya</taxon>
        <taxon>Ascomycota</taxon>
        <taxon>Pezizomycotina</taxon>
        <taxon>Sordariomycetes</taxon>
        <taxon>Hypocreomycetidae</taxon>
        <taxon>Glomerellales</taxon>
        <taxon>Glomerellaceae</taxon>
        <taxon>Colletotrichum</taxon>
        <taxon>Colletotrichum orchidearum species complex</taxon>
    </lineage>
</organism>
<evidence type="ECO:0000313" key="2">
    <source>
        <dbReference type="EMBL" id="KAF6804564.1"/>
    </source>
</evidence>
<dbReference type="PANTHER" id="PTHR10622">
    <property type="entry name" value="HET DOMAIN-CONTAINING PROTEIN"/>
    <property type="match status" value="1"/>
</dbReference>